<reference evidence="2" key="1">
    <citation type="submission" date="2024-04" db="EMBL/GenBank/DDBJ databases">
        <title>Salinicola lusitanus LLJ914,a marine bacterium isolated from the Okinawa Trough.</title>
        <authorList>
            <person name="Li J."/>
        </authorList>
    </citation>
    <scope>NUCLEOTIDE SEQUENCE [LARGE SCALE GENOMIC DNA]</scope>
</reference>
<sequence length="78" mass="8450">MDLIRGSGHTHRLQINSAACVGPVLVRAARIGPGQQGGVEKCRMHHIQSPLVGDHTEAEMYTGGSQGTGLMWLWQTTR</sequence>
<dbReference type="AlphaFoldDB" id="A0AAW0Q0A2"/>
<protein>
    <submittedName>
        <fullName evidence="1">Uncharacterized protein</fullName>
    </submittedName>
</protein>
<organism evidence="1 2">
    <name type="scientific">Mugilogobius chulae</name>
    <name type="common">yellowstripe goby</name>
    <dbReference type="NCBI Taxonomy" id="88201"/>
    <lineage>
        <taxon>Eukaryota</taxon>
        <taxon>Metazoa</taxon>
        <taxon>Chordata</taxon>
        <taxon>Craniata</taxon>
        <taxon>Vertebrata</taxon>
        <taxon>Euteleostomi</taxon>
        <taxon>Actinopterygii</taxon>
        <taxon>Neopterygii</taxon>
        <taxon>Teleostei</taxon>
        <taxon>Neoteleostei</taxon>
        <taxon>Acanthomorphata</taxon>
        <taxon>Gobiaria</taxon>
        <taxon>Gobiiformes</taxon>
        <taxon>Gobioidei</taxon>
        <taxon>Gobiidae</taxon>
        <taxon>Gobionellinae</taxon>
        <taxon>Mugilogobius</taxon>
    </lineage>
</organism>
<accession>A0AAW0Q0A2</accession>
<keyword evidence="2" id="KW-1185">Reference proteome</keyword>
<dbReference type="EMBL" id="JBBPFD010000001">
    <property type="protein sequence ID" value="KAK7944501.1"/>
    <property type="molecule type" value="Genomic_DNA"/>
</dbReference>
<evidence type="ECO:0000313" key="2">
    <source>
        <dbReference type="Proteomes" id="UP001460270"/>
    </source>
</evidence>
<dbReference type="Proteomes" id="UP001460270">
    <property type="component" value="Unassembled WGS sequence"/>
</dbReference>
<evidence type="ECO:0000313" key="1">
    <source>
        <dbReference type="EMBL" id="KAK7944501.1"/>
    </source>
</evidence>
<comment type="caution">
    <text evidence="1">The sequence shown here is derived from an EMBL/GenBank/DDBJ whole genome shotgun (WGS) entry which is preliminary data.</text>
</comment>
<proteinExistence type="predicted"/>
<name>A0AAW0Q0A2_9GOBI</name>
<gene>
    <name evidence="1" type="ORF">WMY93_000229</name>
</gene>